<evidence type="ECO:0000256" key="6">
    <source>
        <dbReference type="ARBA" id="ARBA00009458"/>
    </source>
</evidence>
<keyword evidence="14 22" id="KW-0472">Membrane</keyword>
<dbReference type="InterPro" id="IPR026298">
    <property type="entry name" value="Bcl-2_fam"/>
</dbReference>
<dbReference type="GO" id="GO:0005783">
    <property type="term" value="C:endoplasmic reticulum"/>
    <property type="evidence" value="ECO:0007669"/>
    <property type="project" value="UniProtKB-SubCell"/>
</dbReference>
<dbReference type="InterPro" id="IPR036834">
    <property type="entry name" value="Bcl-2-like_sf"/>
</dbReference>
<keyword evidence="15" id="KW-0206">Cytoskeleton</keyword>
<keyword evidence="10" id="KW-0256">Endoplasmic reticulum</keyword>
<dbReference type="GO" id="GO:0042981">
    <property type="term" value="P:regulation of apoptotic process"/>
    <property type="evidence" value="ECO:0007669"/>
    <property type="project" value="InterPro"/>
</dbReference>
<dbReference type="CDD" id="cd06845">
    <property type="entry name" value="Bcl-2_like"/>
    <property type="match status" value="1"/>
</dbReference>
<feature type="region of interest" description="Disordered" evidence="21">
    <location>
        <begin position="1"/>
        <end position="27"/>
    </location>
</feature>
<evidence type="ECO:0000256" key="13">
    <source>
        <dbReference type="ARBA" id="ARBA00023128"/>
    </source>
</evidence>
<dbReference type="SUPFAM" id="SSF56854">
    <property type="entry name" value="Bcl-2 inhibitors of programmed cell death"/>
    <property type="match status" value="1"/>
</dbReference>
<evidence type="ECO:0000256" key="18">
    <source>
        <dbReference type="ARBA" id="ARBA00067191"/>
    </source>
</evidence>
<keyword evidence="9" id="KW-0053">Apoptosis</keyword>
<dbReference type="GO" id="GO:0051400">
    <property type="term" value="F:BH domain binding"/>
    <property type="evidence" value="ECO:0007669"/>
    <property type="project" value="TreeGrafter"/>
</dbReference>
<evidence type="ECO:0000256" key="3">
    <source>
        <dbReference type="ARBA" id="ARBA00004173"/>
    </source>
</evidence>
<evidence type="ECO:0000256" key="1">
    <source>
        <dbReference type="ARBA" id="ARBA00001913"/>
    </source>
</evidence>
<evidence type="ECO:0000259" key="23">
    <source>
        <dbReference type="SMART" id="SM00337"/>
    </source>
</evidence>
<evidence type="ECO:0000256" key="10">
    <source>
        <dbReference type="ARBA" id="ARBA00022824"/>
    </source>
</evidence>
<evidence type="ECO:0000256" key="5">
    <source>
        <dbReference type="ARBA" id="ARBA00004240"/>
    </source>
</evidence>
<evidence type="ECO:0000256" key="21">
    <source>
        <dbReference type="SAM" id="MobiDB-lite"/>
    </source>
</evidence>
<proteinExistence type="inferred from homology"/>
<dbReference type="PROSITE" id="PS50062">
    <property type="entry name" value="BCL2_FAMILY"/>
    <property type="match status" value="1"/>
</dbReference>
<keyword evidence="13" id="KW-0496">Mitochondrion</keyword>
<dbReference type="Ensembl" id="ENSCHIT00010025514.1">
    <property type="protein sequence ID" value="ENSCHIP00010018203.1"/>
    <property type="gene ID" value="ENSCHIG00010013322.1"/>
</dbReference>
<evidence type="ECO:0000256" key="17">
    <source>
        <dbReference type="ARBA" id="ARBA00053352"/>
    </source>
</evidence>
<evidence type="ECO:0000256" key="14">
    <source>
        <dbReference type="ARBA" id="ARBA00023136"/>
    </source>
</evidence>
<evidence type="ECO:0000313" key="24">
    <source>
        <dbReference type="Ensembl" id="ENSCHIP00010018203.1"/>
    </source>
</evidence>
<sequence length="242" mass="27683">MREGAGRRQAHKTGRGRPPGRGGAMVDPFRERTARLLMDYLEFCAREPGTPAPAPSTPEAAVLRHVAARVLEANRNVLPLYRRYRRHRVELVARMAQRLLDEDPGPSWGRVASLVTFAGSLLERQPQTTRRQKRDDGSVSRDCRLLVALLCAQFCEKHRAWLMANGGWDGFCLSFSHSLQPSWERHLVWFFLSYWTAIIIIYFWIKLSNGFIVSESSLEDLEKGIKVLTCLDLWNQVTEKSC</sequence>
<dbReference type="GO" id="GO:0005741">
    <property type="term" value="C:mitochondrial outer membrane"/>
    <property type="evidence" value="ECO:0007669"/>
    <property type="project" value="TreeGrafter"/>
</dbReference>
<evidence type="ECO:0000256" key="20">
    <source>
        <dbReference type="ARBA" id="ARBA00078307"/>
    </source>
</evidence>
<protein>
    <recommendedName>
        <fullName evidence="18">Bcl-2-like protein 10</fullName>
    </recommendedName>
    <alternativeName>
        <fullName evidence="19">Anti-apoptotic protein Boo</fullName>
    </alternativeName>
    <alternativeName>
        <fullName evidence="20">Apoptosis regulator Bcl-B</fullName>
    </alternativeName>
</protein>
<evidence type="ECO:0000256" key="2">
    <source>
        <dbReference type="ARBA" id="ARBA00004126"/>
    </source>
</evidence>
<reference evidence="24" key="2">
    <citation type="submission" date="2025-08" db="UniProtKB">
        <authorList>
            <consortium name="Ensembl"/>
        </authorList>
    </citation>
    <scope>IDENTIFICATION</scope>
</reference>
<comment type="cofactor">
    <cofactor evidence="1">
        <name>Ca(2+)</name>
        <dbReference type="ChEBI" id="CHEBI:29108"/>
    </cofactor>
</comment>
<dbReference type="GO" id="GO:0008630">
    <property type="term" value="P:intrinsic apoptotic signaling pathway in response to DNA damage"/>
    <property type="evidence" value="ECO:0007669"/>
    <property type="project" value="TreeGrafter"/>
</dbReference>
<dbReference type="PANTHER" id="PTHR11256">
    <property type="entry name" value="BCL-2 RELATED"/>
    <property type="match status" value="1"/>
</dbReference>
<keyword evidence="7" id="KW-0963">Cytoplasm</keyword>
<reference evidence="24" key="1">
    <citation type="submission" date="2019-03" db="EMBL/GenBank/DDBJ databases">
        <title>Genome sequencing and reference-guided assembly of Black Bengal Goat (Capra hircus).</title>
        <authorList>
            <person name="Siddiki A.Z."/>
            <person name="Baten A."/>
            <person name="Billah M."/>
            <person name="Alam M.A.U."/>
            <person name="Shawrob K.S.M."/>
            <person name="Saha S."/>
            <person name="Chowdhury M."/>
            <person name="Rahman A.H."/>
            <person name="Stear M."/>
            <person name="Miah G."/>
            <person name="Das G.B."/>
            <person name="Hossain M.M."/>
            <person name="Kumkum M."/>
            <person name="Islam M.S."/>
            <person name="Mollah A.M."/>
            <person name="Ahsan A."/>
            <person name="Tusar F."/>
            <person name="Khan M.K.I."/>
        </authorList>
    </citation>
    <scope>NUCLEOTIDE SEQUENCE [LARGE SCALE GENOMIC DNA]</scope>
</reference>
<dbReference type="GO" id="GO:0005819">
    <property type="term" value="C:spindle"/>
    <property type="evidence" value="ECO:0007669"/>
    <property type="project" value="UniProtKB-SubCell"/>
</dbReference>
<dbReference type="InterPro" id="IPR020726">
    <property type="entry name" value="Bcl2_BH2_motif_CS"/>
</dbReference>
<comment type="subcellular location">
    <subcellularLocation>
        <location evidence="4">Cytoplasm</location>
        <location evidence="4">Cytoskeleton</location>
        <location evidence="4">Spindle</location>
    </subcellularLocation>
    <subcellularLocation>
        <location evidence="5">Endoplasmic reticulum</location>
    </subcellularLocation>
    <subcellularLocation>
        <location evidence="3">Mitochondrion</location>
    </subcellularLocation>
    <subcellularLocation>
        <location evidence="2">Nucleus membrane</location>
    </subcellularLocation>
</comment>
<evidence type="ECO:0000256" key="8">
    <source>
        <dbReference type="ARBA" id="ARBA00022692"/>
    </source>
</evidence>
<keyword evidence="12 22" id="KW-1133">Transmembrane helix</keyword>
<feature type="transmembrane region" description="Helical" evidence="22">
    <location>
        <begin position="187"/>
        <end position="205"/>
    </location>
</feature>
<evidence type="ECO:0000256" key="12">
    <source>
        <dbReference type="ARBA" id="ARBA00022989"/>
    </source>
</evidence>
<evidence type="ECO:0000256" key="9">
    <source>
        <dbReference type="ARBA" id="ARBA00022703"/>
    </source>
</evidence>
<keyword evidence="16" id="KW-0539">Nucleus</keyword>
<dbReference type="Pfam" id="PF00452">
    <property type="entry name" value="Bcl-2"/>
    <property type="match status" value="1"/>
</dbReference>
<evidence type="ECO:0000256" key="15">
    <source>
        <dbReference type="ARBA" id="ARBA00023212"/>
    </source>
</evidence>
<accession>A0A8C2PEQ8</accession>
<dbReference type="FunFam" id="1.10.437.10:FF:000014">
    <property type="entry name" value="Bcl-2-like protein 10"/>
    <property type="match status" value="1"/>
</dbReference>
<dbReference type="InterPro" id="IPR046371">
    <property type="entry name" value="Bcl-2_BH1-3"/>
</dbReference>
<dbReference type="GO" id="GO:0097192">
    <property type="term" value="P:extrinsic apoptotic signaling pathway in absence of ligand"/>
    <property type="evidence" value="ECO:0007669"/>
    <property type="project" value="TreeGrafter"/>
</dbReference>
<dbReference type="AlphaFoldDB" id="A0A8C2PEQ8"/>
<organism evidence="24">
    <name type="scientific">Capra hircus</name>
    <name type="common">Goat</name>
    <dbReference type="NCBI Taxonomy" id="9925"/>
    <lineage>
        <taxon>Eukaryota</taxon>
        <taxon>Metazoa</taxon>
        <taxon>Chordata</taxon>
        <taxon>Craniata</taxon>
        <taxon>Vertebrata</taxon>
        <taxon>Euteleostomi</taxon>
        <taxon>Mammalia</taxon>
        <taxon>Eutheria</taxon>
        <taxon>Laurasiatheria</taxon>
        <taxon>Artiodactyla</taxon>
        <taxon>Ruminantia</taxon>
        <taxon>Pecora</taxon>
        <taxon>Bovidae</taxon>
        <taxon>Caprinae</taxon>
        <taxon>Capra</taxon>
    </lineage>
</organism>
<comment type="similarity">
    <text evidence="6">Belongs to the Bcl-2 family.</text>
</comment>
<keyword evidence="11" id="KW-0832">Ubl conjugation</keyword>
<evidence type="ECO:0000256" key="7">
    <source>
        <dbReference type="ARBA" id="ARBA00022490"/>
    </source>
</evidence>
<evidence type="ECO:0000256" key="19">
    <source>
        <dbReference type="ARBA" id="ARBA00077411"/>
    </source>
</evidence>
<evidence type="ECO:0000256" key="11">
    <source>
        <dbReference type="ARBA" id="ARBA00022843"/>
    </source>
</evidence>
<comment type="function">
    <text evidence="17">Promotes cell survival by suppressing apoptosis induced by BAX but not BAK. Increases binding of AHCYL1/IRBIT to ITPR1. Reduces ITPR1-mediated calcium release from the endoplasmic reticulum cooperatively with AHCYL1/IRBIT under normal cellular conditions. Under apoptotic stress conditions, dissociates from ITPR1 and is displaced from mitochondria-associated endoplasmic reticulum membranes, leading to increased Ca(2+) transfer to mitochondria which promotes apoptosis. Required for the correct formation of the microtubule organizing center during oocyte cell division, potentially via regulation of protein abundance and localization of other microtubule organizing center components such as AURKA and TPX2.</text>
</comment>
<name>A0A8C2PEQ8_CAPHI</name>
<dbReference type="Gene3D" id="1.10.437.10">
    <property type="entry name" value="Blc2-like"/>
    <property type="match status" value="1"/>
</dbReference>
<evidence type="ECO:0000256" key="4">
    <source>
        <dbReference type="ARBA" id="ARBA00004186"/>
    </source>
</evidence>
<dbReference type="PANTHER" id="PTHR11256:SF47">
    <property type="entry name" value="BCL-2-LIKE PROTEIN 10"/>
    <property type="match status" value="1"/>
</dbReference>
<dbReference type="SMART" id="SM00337">
    <property type="entry name" value="BCL"/>
    <property type="match status" value="1"/>
</dbReference>
<dbReference type="InterPro" id="IPR002475">
    <property type="entry name" value="Bcl2-like"/>
</dbReference>
<dbReference type="PROSITE" id="PS01258">
    <property type="entry name" value="BH2"/>
    <property type="match status" value="1"/>
</dbReference>
<evidence type="ECO:0000256" key="16">
    <source>
        <dbReference type="ARBA" id="ARBA00023242"/>
    </source>
</evidence>
<dbReference type="GO" id="GO:0031965">
    <property type="term" value="C:nuclear membrane"/>
    <property type="evidence" value="ECO:0007669"/>
    <property type="project" value="UniProtKB-SubCell"/>
</dbReference>
<feature type="domain" description="Bcl-2 Bcl-2 homology region 1-3" evidence="23">
    <location>
        <begin position="63"/>
        <end position="168"/>
    </location>
</feature>
<dbReference type="GO" id="GO:0001836">
    <property type="term" value="P:release of cytochrome c from mitochondria"/>
    <property type="evidence" value="ECO:0007669"/>
    <property type="project" value="TreeGrafter"/>
</dbReference>
<evidence type="ECO:0000256" key="22">
    <source>
        <dbReference type="SAM" id="Phobius"/>
    </source>
</evidence>
<keyword evidence="8 22" id="KW-0812">Transmembrane</keyword>